<sequence length="183" mass="19713">MEFSGSAFPGGKPVELKGTAQTIMAQLKKINPNYLTDFPRKESPTAPDAGTGVSYVTEAQDPANSLFKPQGDDGDEPKAELLCEFWDAAKVGDIKDAIDTLAAMDGLCETHDESLRQGFLRGLGAGVPGLEKDTDRNELAGKAQKVFDECAECEKDDCEVSGKFYEYDGEIAISTNIEGNNFC</sequence>
<proteinExistence type="predicted"/>
<dbReference type="AlphaFoldDB" id="A0AAD5RLX2"/>
<accession>A0AAD5RLX2</accession>
<comment type="caution">
    <text evidence="1">The sequence shown here is derived from an EMBL/GenBank/DDBJ whole genome shotgun (WGS) entry which is preliminary data.</text>
</comment>
<gene>
    <name evidence="1" type="ORF">MKZ38_004201</name>
</gene>
<reference evidence="1" key="1">
    <citation type="submission" date="2022-07" db="EMBL/GenBank/DDBJ databases">
        <title>Draft genome sequence of Zalerion maritima ATCC 34329, a (micro)plastics degrading marine fungus.</title>
        <authorList>
            <person name="Paco A."/>
            <person name="Goncalves M.F.M."/>
            <person name="Rocha-Santos T.A.P."/>
            <person name="Alves A."/>
        </authorList>
    </citation>
    <scope>NUCLEOTIDE SEQUENCE</scope>
    <source>
        <strain evidence="1">ATCC 34329</strain>
    </source>
</reference>
<evidence type="ECO:0000313" key="2">
    <source>
        <dbReference type="Proteomes" id="UP001201980"/>
    </source>
</evidence>
<name>A0AAD5RLX2_9PEZI</name>
<evidence type="ECO:0000313" key="1">
    <source>
        <dbReference type="EMBL" id="KAJ2898033.1"/>
    </source>
</evidence>
<organism evidence="1 2">
    <name type="scientific">Zalerion maritima</name>
    <dbReference type="NCBI Taxonomy" id="339359"/>
    <lineage>
        <taxon>Eukaryota</taxon>
        <taxon>Fungi</taxon>
        <taxon>Dikarya</taxon>
        <taxon>Ascomycota</taxon>
        <taxon>Pezizomycotina</taxon>
        <taxon>Sordariomycetes</taxon>
        <taxon>Lulworthiomycetidae</taxon>
        <taxon>Lulworthiales</taxon>
        <taxon>Lulworthiaceae</taxon>
        <taxon>Zalerion</taxon>
    </lineage>
</organism>
<protein>
    <submittedName>
        <fullName evidence="1">Uncharacterized protein</fullName>
    </submittedName>
</protein>
<dbReference type="Proteomes" id="UP001201980">
    <property type="component" value="Unassembled WGS sequence"/>
</dbReference>
<dbReference type="EMBL" id="JAKWBI020000247">
    <property type="protein sequence ID" value="KAJ2898033.1"/>
    <property type="molecule type" value="Genomic_DNA"/>
</dbReference>
<keyword evidence="2" id="KW-1185">Reference proteome</keyword>